<dbReference type="Pfam" id="PF03101">
    <property type="entry name" value="FAR1"/>
    <property type="match status" value="1"/>
</dbReference>
<feature type="domain" description="FAR1" evidence="1">
    <location>
        <begin position="90"/>
        <end position="156"/>
    </location>
</feature>
<dbReference type="EMBL" id="JAVXUO010001685">
    <property type="protein sequence ID" value="KAK2980054.1"/>
    <property type="molecule type" value="Genomic_DNA"/>
</dbReference>
<evidence type="ECO:0000313" key="2">
    <source>
        <dbReference type="EMBL" id="KAK2980054.1"/>
    </source>
</evidence>
<organism evidence="2 3">
    <name type="scientific">Escallonia rubra</name>
    <dbReference type="NCBI Taxonomy" id="112253"/>
    <lineage>
        <taxon>Eukaryota</taxon>
        <taxon>Viridiplantae</taxon>
        <taxon>Streptophyta</taxon>
        <taxon>Embryophyta</taxon>
        <taxon>Tracheophyta</taxon>
        <taxon>Spermatophyta</taxon>
        <taxon>Magnoliopsida</taxon>
        <taxon>eudicotyledons</taxon>
        <taxon>Gunneridae</taxon>
        <taxon>Pentapetalae</taxon>
        <taxon>asterids</taxon>
        <taxon>campanulids</taxon>
        <taxon>Escalloniales</taxon>
        <taxon>Escalloniaceae</taxon>
        <taxon>Escallonia</taxon>
    </lineage>
</organism>
<name>A0AA88UCV4_9ASTE</name>
<protein>
    <recommendedName>
        <fullName evidence="1">FAR1 domain-containing protein</fullName>
    </recommendedName>
</protein>
<dbReference type="PANTHER" id="PTHR47718:SF7">
    <property type="entry name" value="PROTEIN FAR1-RELATED SEQUENCE"/>
    <property type="match status" value="1"/>
</dbReference>
<gene>
    <name evidence="2" type="ORF">RJ640_000120</name>
</gene>
<dbReference type="PANTHER" id="PTHR47718">
    <property type="entry name" value="OS01G0519700 PROTEIN"/>
    <property type="match status" value="1"/>
</dbReference>
<evidence type="ECO:0000313" key="3">
    <source>
        <dbReference type="Proteomes" id="UP001187471"/>
    </source>
</evidence>
<sequence>MADTGSTHVISQSFQSIEQVDESVNLTDHDIHDIIVEDVAVADDYDVWNFSRYDDEADTPRKNEIDKNFEDFNGEHINGKTFDTQEAAYEFYNQYALLNGFGIRKHNAHKIRATGAIFRMQFVCNKQGFKKLDDKRLNENEKRRRDLRTSCEAMMQSLVADLNNEGLKPSQITRVVNVMKPSEEADITPRQCYSIIRVERKNNVGKECYGIIKHFQEKAALDDSYYFSADLARDGSLRSVFWTGYQKDLPSPYHLLQSNFFLGKAGP</sequence>
<keyword evidence="3" id="KW-1185">Reference proteome</keyword>
<dbReference type="AlphaFoldDB" id="A0AA88UCV4"/>
<accession>A0AA88UCV4</accession>
<reference evidence="2" key="1">
    <citation type="submission" date="2022-12" db="EMBL/GenBank/DDBJ databases">
        <title>Draft genome assemblies for two species of Escallonia (Escalloniales).</title>
        <authorList>
            <person name="Chanderbali A."/>
            <person name="Dervinis C."/>
            <person name="Anghel I."/>
            <person name="Soltis D."/>
            <person name="Soltis P."/>
            <person name="Zapata F."/>
        </authorList>
    </citation>
    <scope>NUCLEOTIDE SEQUENCE</scope>
    <source>
        <strain evidence="2">UCBG92.1500</strain>
        <tissue evidence="2">Leaf</tissue>
    </source>
</reference>
<comment type="caution">
    <text evidence="2">The sequence shown here is derived from an EMBL/GenBank/DDBJ whole genome shotgun (WGS) entry which is preliminary data.</text>
</comment>
<evidence type="ECO:0000259" key="1">
    <source>
        <dbReference type="Pfam" id="PF03101"/>
    </source>
</evidence>
<proteinExistence type="predicted"/>
<dbReference type="InterPro" id="IPR004330">
    <property type="entry name" value="FAR1_DNA_bnd_dom"/>
</dbReference>
<dbReference type="Proteomes" id="UP001187471">
    <property type="component" value="Unassembled WGS sequence"/>
</dbReference>